<dbReference type="RefSeq" id="WP_203701969.1">
    <property type="nucleotide sequence ID" value="NZ_BAAALU010000012.1"/>
</dbReference>
<comment type="caution">
    <text evidence="3">The sequence shown here is derived from an EMBL/GenBank/DDBJ whole genome shotgun (WGS) entry which is preliminary data.</text>
</comment>
<dbReference type="SUPFAM" id="SSF53850">
    <property type="entry name" value="Periplasmic binding protein-like II"/>
    <property type="match status" value="1"/>
</dbReference>
<dbReference type="InterPro" id="IPR005064">
    <property type="entry name" value="BUG"/>
</dbReference>
<feature type="region of interest" description="Disordered" evidence="2">
    <location>
        <begin position="24"/>
        <end position="45"/>
    </location>
</feature>
<accession>A0ABQ4C060</accession>
<dbReference type="EMBL" id="BONC01000012">
    <property type="protein sequence ID" value="GIF56168.1"/>
    <property type="molecule type" value="Genomic_DNA"/>
</dbReference>
<evidence type="ECO:0000313" key="3">
    <source>
        <dbReference type="EMBL" id="GIF56168.1"/>
    </source>
</evidence>
<name>A0ABQ4C060_9ACTN</name>
<gene>
    <name evidence="3" type="ORF">Air01nite_22630</name>
</gene>
<dbReference type="Proteomes" id="UP000624325">
    <property type="component" value="Unassembled WGS sequence"/>
</dbReference>
<dbReference type="Gene3D" id="3.40.190.10">
    <property type="entry name" value="Periplasmic binding protein-like II"/>
    <property type="match status" value="1"/>
</dbReference>
<evidence type="ECO:0000313" key="4">
    <source>
        <dbReference type="Proteomes" id="UP000624325"/>
    </source>
</evidence>
<evidence type="ECO:0000256" key="1">
    <source>
        <dbReference type="ARBA" id="ARBA00006987"/>
    </source>
</evidence>
<dbReference type="InterPro" id="IPR042100">
    <property type="entry name" value="Bug_dom1"/>
</dbReference>
<sequence>MIKIRNALSAALVVLLVAGCNSGSRDGSGGSGTSNEGWTPQYKDGVLQPLPDGFPSKPIVLLNADAPSHDDGLYARAMQTALKDVSPVPIEVRDQNYPTFGTWAGIQYMQDQNGGKDGYYAEVAAMVGASLDLLTEPIEKEFGMTLDDFNPVVVTEQTPFVMVTRSDAPWNTYQEMVDAAKASPNTLKYVAATGSLLDIATTRLMSAGNWTAKKIPADASVEAATAVAAGEGDFTMLTPSVARSHEQAGKVKVLLVVSKEANAPGDWSKAVTTTGIGLPDEPWVSYRGFVVAPEVPQAHKDWLFELFKKGGEGAAPKDRIANLPGAASIILDGEQTKKIVADARTFAEPIIRDLGLGYDQK</sequence>
<organism evidence="3 4">
    <name type="scientific">Asanoa iriomotensis</name>
    <dbReference type="NCBI Taxonomy" id="234613"/>
    <lineage>
        <taxon>Bacteria</taxon>
        <taxon>Bacillati</taxon>
        <taxon>Actinomycetota</taxon>
        <taxon>Actinomycetes</taxon>
        <taxon>Micromonosporales</taxon>
        <taxon>Micromonosporaceae</taxon>
        <taxon>Asanoa</taxon>
    </lineage>
</organism>
<reference evidence="3 4" key="1">
    <citation type="submission" date="2021-01" db="EMBL/GenBank/DDBJ databases">
        <title>Whole genome shotgun sequence of Asanoa iriomotensis NBRC 100142.</title>
        <authorList>
            <person name="Komaki H."/>
            <person name="Tamura T."/>
        </authorList>
    </citation>
    <scope>NUCLEOTIDE SEQUENCE [LARGE SCALE GENOMIC DNA]</scope>
    <source>
        <strain evidence="3 4">NBRC 100142</strain>
    </source>
</reference>
<protein>
    <submittedName>
        <fullName evidence="3">ABC transporter substrate-binding protein</fullName>
    </submittedName>
</protein>
<comment type="similarity">
    <text evidence="1">Belongs to the UPF0065 (bug) family.</text>
</comment>
<dbReference type="PANTHER" id="PTHR42928:SF3">
    <property type="entry name" value="UPF0065 PROTEIN YFLP"/>
    <property type="match status" value="1"/>
</dbReference>
<evidence type="ECO:0000256" key="2">
    <source>
        <dbReference type="SAM" id="MobiDB-lite"/>
    </source>
</evidence>
<dbReference type="PROSITE" id="PS51257">
    <property type="entry name" value="PROKAR_LIPOPROTEIN"/>
    <property type="match status" value="1"/>
</dbReference>
<keyword evidence="4" id="KW-1185">Reference proteome</keyword>
<dbReference type="Gene3D" id="3.40.190.150">
    <property type="entry name" value="Bordetella uptake gene, domain 1"/>
    <property type="match status" value="1"/>
</dbReference>
<dbReference type="Pfam" id="PF03401">
    <property type="entry name" value="TctC"/>
    <property type="match status" value="1"/>
</dbReference>
<dbReference type="PANTHER" id="PTHR42928">
    <property type="entry name" value="TRICARBOXYLATE-BINDING PROTEIN"/>
    <property type="match status" value="1"/>
</dbReference>
<proteinExistence type="inferred from homology"/>